<reference evidence="2 3" key="1">
    <citation type="submission" date="2022-12" db="EMBL/GenBank/DDBJ databases">
        <title>Chromosome-level genome of Tegillarca granosa.</title>
        <authorList>
            <person name="Kim J."/>
        </authorList>
    </citation>
    <scope>NUCLEOTIDE SEQUENCE [LARGE SCALE GENOMIC DNA]</scope>
    <source>
        <strain evidence="2">Teg-2019</strain>
        <tissue evidence="2">Adductor muscle</tissue>
    </source>
</reference>
<keyword evidence="1" id="KW-0732">Signal</keyword>
<evidence type="ECO:0000256" key="1">
    <source>
        <dbReference type="SAM" id="SignalP"/>
    </source>
</evidence>
<accession>A0ABQ9E4D6</accession>
<dbReference type="EMBL" id="JARBDR010000919">
    <property type="protein sequence ID" value="KAJ8300273.1"/>
    <property type="molecule type" value="Genomic_DNA"/>
</dbReference>
<feature type="signal peptide" evidence="1">
    <location>
        <begin position="1"/>
        <end position="21"/>
    </location>
</feature>
<comment type="caution">
    <text evidence="2">The sequence shown here is derived from an EMBL/GenBank/DDBJ whole genome shotgun (WGS) entry which is preliminary data.</text>
</comment>
<feature type="non-terminal residue" evidence="2">
    <location>
        <position position="162"/>
    </location>
</feature>
<dbReference type="Proteomes" id="UP001217089">
    <property type="component" value="Unassembled WGS sequence"/>
</dbReference>
<protein>
    <submittedName>
        <fullName evidence="2">Uncharacterized protein</fullName>
    </submittedName>
</protein>
<evidence type="ECO:0000313" key="3">
    <source>
        <dbReference type="Proteomes" id="UP001217089"/>
    </source>
</evidence>
<evidence type="ECO:0000313" key="2">
    <source>
        <dbReference type="EMBL" id="KAJ8300273.1"/>
    </source>
</evidence>
<organism evidence="2 3">
    <name type="scientific">Tegillarca granosa</name>
    <name type="common">Malaysian cockle</name>
    <name type="synonym">Anadara granosa</name>
    <dbReference type="NCBI Taxonomy" id="220873"/>
    <lineage>
        <taxon>Eukaryota</taxon>
        <taxon>Metazoa</taxon>
        <taxon>Spiralia</taxon>
        <taxon>Lophotrochozoa</taxon>
        <taxon>Mollusca</taxon>
        <taxon>Bivalvia</taxon>
        <taxon>Autobranchia</taxon>
        <taxon>Pteriomorphia</taxon>
        <taxon>Arcoida</taxon>
        <taxon>Arcoidea</taxon>
        <taxon>Arcidae</taxon>
        <taxon>Tegillarca</taxon>
    </lineage>
</organism>
<feature type="chain" id="PRO_5046810871" evidence="1">
    <location>
        <begin position="22"/>
        <end position="162"/>
    </location>
</feature>
<sequence>MTCSSICLSIYFALLCAKAGTERNFVELSEIDIEPLVLCDGDLEHDRWVSILNHVTDMHERHQGKFQQCLHGPLKDRGWIKKDSLAFLEQNKVVKGNLLLKDKEIVCSRPDFRLYIAALHFNKNGNRQQICTQDGTPMYSISYPKSRKGEALQKKSKYNKLL</sequence>
<proteinExistence type="predicted"/>
<name>A0ABQ9E4D6_TEGGR</name>
<keyword evidence="3" id="KW-1185">Reference proteome</keyword>
<gene>
    <name evidence="2" type="ORF">KUTeg_021792</name>
</gene>